<gene>
    <name evidence="1" type="ORF">V1478_015958</name>
</gene>
<sequence length="89" mass="9544">MFDIPCQKRFKFTFKNAPCCIVIDGTGVALIDKKSTSTYGARIERAADPRKSCTGVLLALALAVCDELVRVIPGSRRAAGGQRVAERSG</sequence>
<name>A0ABD2A2E5_VESSQ</name>
<dbReference type="Proteomes" id="UP001607302">
    <property type="component" value="Unassembled WGS sequence"/>
</dbReference>
<accession>A0ABD2A2E5</accession>
<keyword evidence="2" id="KW-1185">Reference proteome</keyword>
<dbReference type="AlphaFoldDB" id="A0ABD2A2E5"/>
<comment type="caution">
    <text evidence="1">The sequence shown here is derived from an EMBL/GenBank/DDBJ whole genome shotgun (WGS) entry which is preliminary data.</text>
</comment>
<organism evidence="1 2">
    <name type="scientific">Vespula squamosa</name>
    <name type="common">Southern yellow jacket</name>
    <name type="synonym">Wasp</name>
    <dbReference type="NCBI Taxonomy" id="30214"/>
    <lineage>
        <taxon>Eukaryota</taxon>
        <taxon>Metazoa</taxon>
        <taxon>Ecdysozoa</taxon>
        <taxon>Arthropoda</taxon>
        <taxon>Hexapoda</taxon>
        <taxon>Insecta</taxon>
        <taxon>Pterygota</taxon>
        <taxon>Neoptera</taxon>
        <taxon>Endopterygota</taxon>
        <taxon>Hymenoptera</taxon>
        <taxon>Apocrita</taxon>
        <taxon>Aculeata</taxon>
        <taxon>Vespoidea</taxon>
        <taxon>Vespidae</taxon>
        <taxon>Vespinae</taxon>
        <taxon>Vespula</taxon>
    </lineage>
</organism>
<reference evidence="1 2" key="1">
    <citation type="journal article" date="2024" name="Ann. Entomol. Soc. Am.">
        <title>Genomic analyses of the southern and eastern yellowjacket wasps (Hymenoptera: Vespidae) reveal evolutionary signatures of social life.</title>
        <authorList>
            <person name="Catto M.A."/>
            <person name="Caine P.B."/>
            <person name="Orr S.E."/>
            <person name="Hunt B.G."/>
            <person name="Goodisman M.A.D."/>
        </authorList>
    </citation>
    <scope>NUCLEOTIDE SEQUENCE [LARGE SCALE GENOMIC DNA]</scope>
    <source>
        <strain evidence="1">233</strain>
        <tissue evidence="1">Head and thorax</tissue>
    </source>
</reference>
<protein>
    <submittedName>
        <fullName evidence="1">Uncharacterized protein</fullName>
    </submittedName>
</protein>
<evidence type="ECO:0000313" key="1">
    <source>
        <dbReference type="EMBL" id="KAL2714773.1"/>
    </source>
</evidence>
<dbReference type="EMBL" id="JAUDFV010000156">
    <property type="protein sequence ID" value="KAL2714773.1"/>
    <property type="molecule type" value="Genomic_DNA"/>
</dbReference>
<evidence type="ECO:0000313" key="2">
    <source>
        <dbReference type="Proteomes" id="UP001607302"/>
    </source>
</evidence>
<proteinExistence type="predicted"/>